<dbReference type="PANTHER" id="PTHR11772">
    <property type="entry name" value="ASPARAGINE SYNTHETASE"/>
    <property type="match status" value="1"/>
</dbReference>
<dbReference type="AlphaFoldDB" id="A0A1V6N024"/>
<dbReference type="EMBL" id="JXMW01000031">
    <property type="protein sequence ID" value="OQD57975.1"/>
    <property type="molecule type" value="Genomic_DNA"/>
</dbReference>
<dbReference type="InterPro" id="IPR014729">
    <property type="entry name" value="Rossmann-like_a/b/a_fold"/>
</dbReference>
<dbReference type="InterPro" id="IPR001962">
    <property type="entry name" value="Asn_synthase"/>
</dbReference>
<dbReference type="CDD" id="cd01991">
    <property type="entry name" value="Asn_synthase_B_C"/>
    <property type="match status" value="1"/>
</dbReference>
<dbReference type="GO" id="GO:0004066">
    <property type="term" value="F:asparagine synthase (glutamine-hydrolyzing) activity"/>
    <property type="evidence" value="ECO:0007669"/>
    <property type="project" value="UniProtKB-EC"/>
</dbReference>
<evidence type="ECO:0000313" key="6">
    <source>
        <dbReference type="Proteomes" id="UP000191661"/>
    </source>
</evidence>
<dbReference type="GO" id="GO:0005524">
    <property type="term" value="F:ATP binding"/>
    <property type="evidence" value="ECO:0007669"/>
    <property type="project" value="UniProtKB-KW"/>
</dbReference>
<dbReference type="SUPFAM" id="SSF56235">
    <property type="entry name" value="N-terminal nucleophile aminohydrolases (Ntn hydrolases)"/>
    <property type="match status" value="1"/>
</dbReference>
<keyword evidence="3" id="KW-0067">ATP-binding</keyword>
<evidence type="ECO:0000256" key="2">
    <source>
        <dbReference type="ARBA" id="ARBA00022741"/>
    </source>
</evidence>
<sequence>MGNIDTMTRIVGLQGLFNGNILHLMLKSLKSNFKSFKKDDISGIFLLSDNSYIYNDKFCNISSKDDYNLGIGSNYSDRFKINESQPIRYKNIVLAFDGIIYNINELNNLLDSNINNNYINHINNINNNYTNISFTKDHLNENENKNLNQGLLLSKIIYKFLQEHSNLKEAIIKSIKIIDGEYSFAVFDGENLGIVRDSIGIKPLYYHINNNSFNSFSSEKKALWKIGIKDSEIKSLKPGYILYNWDLIPPKNNPWDIDYNLYNGNKDNYYNKNNHYNKNNNNNNNYNNNTNHYNKNNDFNVKNHLNQINISKNQDNKLKYLDINKMSYDEIKYSLINLLTDSTYKRILNTDKVGLIFSGGVDSTILATLLKNISDDISVNLYTVGVESSEDLKYAKKVAKSLDFPIKTTIIDETLVRESLNPVLDAIEEPNLMKIGVGMTLYLATKMASNDGISVTLAGQGADELFGGYYKYLTTFKEKGPEFAQESMIHDIEYGYDVNFERDDKIATFNGVDLRVPYLDEKLVNFALKIPIKYKINSDEDLLRKRILRDIAIDIGIDKEIAERPKKAAQYGSGIHKILIKKVLKDIDLNKKIDEIRNVYLNNK</sequence>
<dbReference type="Gene3D" id="3.40.50.620">
    <property type="entry name" value="HUPs"/>
    <property type="match status" value="1"/>
</dbReference>
<gene>
    <name evidence="5" type="primary">asnB</name>
    <name evidence="5" type="ORF">MBBAR_31c00110</name>
</gene>
<dbReference type="PANTHER" id="PTHR11772:SF2">
    <property type="entry name" value="ASPARAGINE SYNTHETASE [GLUTAMINE-HYDROLYZING]"/>
    <property type="match status" value="1"/>
</dbReference>
<dbReference type="InterPro" id="IPR017932">
    <property type="entry name" value="GATase_2_dom"/>
</dbReference>
<evidence type="ECO:0000256" key="1">
    <source>
        <dbReference type="ARBA" id="ARBA00022598"/>
    </source>
</evidence>
<protein>
    <submittedName>
        <fullName evidence="5">Asparagine synthase</fullName>
        <ecNumber evidence="5">6.3.5.4</ecNumber>
    </submittedName>
</protein>
<name>A0A1V6N024_METAZ</name>
<dbReference type="EC" id="6.3.5.4" evidence="5"/>
<keyword evidence="1 5" id="KW-0436">Ligase</keyword>
<dbReference type="Pfam" id="PF00733">
    <property type="entry name" value="Asn_synthase"/>
    <property type="match status" value="2"/>
</dbReference>
<keyword evidence="6" id="KW-1185">Reference proteome</keyword>
<dbReference type="GO" id="GO:0005829">
    <property type="term" value="C:cytosol"/>
    <property type="evidence" value="ECO:0007669"/>
    <property type="project" value="TreeGrafter"/>
</dbReference>
<feature type="domain" description="Glutamine amidotransferase type-2" evidence="4">
    <location>
        <begin position="8"/>
        <end position="247"/>
    </location>
</feature>
<dbReference type="Proteomes" id="UP000191661">
    <property type="component" value="Unassembled WGS sequence"/>
</dbReference>
<comment type="caution">
    <text evidence="5">The sequence shown here is derived from an EMBL/GenBank/DDBJ whole genome shotgun (WGS) entry which is preliminary data.</text>
</comment>
<dbReference type="GO" id="GO:0006529">
    <property type="term" value="P:asparagine biosynthetic process"/>
    <property type="evidence" value="ECO:0007669"/>
    <property type="project" value="UniProtKB-KW"/>
</dbReference>
<dbReference type="InterPro" id="IPR029055">
    <property type="entry name" value="Ntn_hydrolases_N"/>
</dbReference>
<evidence type="ECO:0000313" key="5">
    <source>
        <dbReference type="EMBL" id="OQD57975.1"/>
    </source>
</evidence>
<organism evidence="5 6">
    <name type="scientific">Methanobrevibacter arboriphilus JCM 13429 = DSM 1125</name>
    <dbReference type="NCBI Taxonomy" id="1300164"/>
    <lineage>
        <taxon>Archaea</taxon>
        <taxon>Methanobacteriati</taxon>
        <taxon>Methanobacteriota</taxon>
        <taxon>Methanomada group</taxon>
        <taxon>Methanobacteria</taxon>
        <taxon>Methanobacteriales</taxon>
        <taxon>Methanobacteriaceae</taxon>
        <taxon>Methanobrevibacter</taxon>
    </lineage>
</organism>
<accession>A0A1V6N024</accession>
<dbReference type="SUPFAM" id="SSF52402">
    <property type="entry name" value="Adenine nucleotide alpha hydrolases-like"/>
    <property type="match status" value="1"/>
</dbReference>
<evidence type="ECO:0000256" key="3">
    <source>
        <dbReference type="ARBA" id="ARBA00022840"/>
    </source>
</evidence>
<dbReference type="Pfam" id="PF13537">
    <property type="entry name" value="GATase_7"/>
    <property type="match status" value="1"/>
</dbReference>
<keyword evidence="2" id="KW-0547">Nucleotide-binding</keyword>
<dbReference type="Gene3D" id="3.60.20.10">
    <property type="entry name" value="Glutamine Phosphoribosylpyrophosphate, subunit 1, domain 1"/>
    <property type="match status" value="1"/>
</dbReference>
<proteinExistence type="predicted"/>
<evidence type="ECO:0000259" key="4">
    <source>
        <dbReference type="PROSITE" id="PS51278"/>
    </source>
</evidence>
<reference evidence="5 6" key="1">
    <citation type="submission" date="2014-12" db="EMBL/GenBank/DDBJ databases">
        <title>Genome sequence of Methanobrevibacter arboriphilicus DH1, DSM1125.</title>
        <authorList>
            <person name="Poehlein A."/>
            <person name="Thauer R.K."/>
            <person name="Seedorf H."/>
            <person name="Daniel R."/>
        </authorList>
    </citation>
    <scope>NUCLEOTIDE SEQUENCE [LARGE SCALE GENOMIC DNA]</scope>
    <source>
        <strain evidence="5 6">DH1</strain>
    </source>
</reference>
<dbReference type="InterPro" id="IPR050795">
    <property type="entry name" value="Asn_Synthetase"/>
</dbReference>
<dbReference type="PROSITE" id="PS51278">
    <property type="entry name" value="GATASE_TYPE_2"/>
    <property type="match status" value="1"/>
</dbReference>